<evidence type="ECO:0000313" key="9">
    <source>
        <dbReference type="EMBL" id="NJI01814.1"/>
    </source>
</evidence>
<dbReference type="Gene3D" id="3.10.20.120">
    <property type="match status" value="1"/>
</dbReference>
<dbReference type="Gene3D" id="2.40.50.110">
    <property type="match status" value="1"/>
</dbReference>
<dbReference type="InterPro" id="IPR006173">
    <property type="entry name" value="Staph_tox_OB"/>
</dbReference>
<keyword evidence="6" id="KW-1015">Disulfide bond</keyword>
<evidence type="ECO:0000256" key="1">
    <source>
        <dbReference type="ARBA" id="ARBA00008401"/>
    </source>
</evidence>
<comment type="caution">
    <text evidence="9">The sequence shown here is derived from an EMBL/GenBank/DDBJ whole genome shotgun (WGS) entry which is preliminary data.</text>
</comment>
<organism evidence="9 10">
    <name type="scientific">Staphylococcus agnetis</name>
    <dbReference type="NCBI Taxonomy" id="985762"/>
    <lineage>
        <taxon>Bacteria</taxon>
        <taxon>Bacillati</taxon>
        <taxon>Bacillota</taxon>
        <taxon>Bacilli</taxon>
        <taxon>Bacillales</taxon>
        <taxon>Staphylococcaceae</taxon>
        <taxon>Staphylococcus</taxon>
    </lineage>
</organism>
<feature type="domain" description="Staphylococcal/Streptococcal toxin beta-grasp" evidence="8">
    <location>
        <begin position="148"/>
        <end position="253"/>
    </location>
</feature>
<dbReference type="PROSITE" id="PS00278">
    <property type="entry name" value="STAPH_STREP_TOXIN_2"/>
    <property type="match status" value="1"/>
</dbReference>
<proteinExistence type="inferred from homology"/>
<dbReference type="PRINTS" id="PR01898">
    <property type="entry name" value="SAGSUPRFAMLY"/>
</dbReference>
<keyword evidence="5" id="KW-0260">Enterotoxin</keyword>
<dbReference type="AlphaFoldDB" id="A0A2T4MCT6"/>
<dbReference type="InterPro" id="IPR008992">
    <property type="entry name" value="Enterotoxin"/>
</dbReference>
<dbReference type="InterPro" id="IPR013307">
    <property type="entry name" value="Superantigen_bac"/>
</dbReference>
<dbReference type="GO" id="GO:0005576">
    <property type="term" value="C:extracellular region"/>
    <property type="evidence" value="ECO:0007669"/>
    <property type="project" value="InterPro"/>
</dbReference>
<feature type="disulfide bond" evidence="6">
    <location>
        <begin position="121"/>
        <end position="131"/>
    </location>
</feature>
<dbReference type="PRINTS" id="PR00279">
    <property type="entry name" value="BACTRLTOXIN"/>
</dbReference>
<comment type="similarity">
    <text evidence="1">Belongs to the staphylococcal/streptococcal toxin family.</text>
</comment>
<protein>
    <submittedName>
        <fullName evidence="9">Exotoxin</fullName>
    </submittedName>
</protein>
<dbReference type="PROSITE" id="PS00277">
    <property type="entry name" value="STAPH_STREP_TOXIN_1"/>
    <property type="match status" value="1"/>
</dbReference>
<evidence type="ECO:0000259" key="8">
    <source>
        <dbReference type="Pfam" id="PF02876"/>
    </source>
</evidence>
<dbReference type="InterPro" id="IPR006126">
    <property type="entry name" value="Staph/Strept_toxin_CS"/>
</dbReference>
<keyword evidence="3" id="KW-0800">Toxin</keyword>
<evidence type="ECO:0000256" key="6">
    <source>
        <dbReference type="PIRSR" id="PIRSR613307-50"/>
    </source>
</evidence>
<evidence type="ECO:0000256" key="2">
    <source>
        <dbReference type="ARBA" id="ARBA00022633"/>
    </source>
</evidence>
<accession>A0A2T4MCT6</accession>
<dbReference type="InterPro" id="IPR006177">
    <property type="entry name" value="Toxin_bac"/>
</dbReference>
<keyword evidence="4" id="KW-0732">Signal</keyword>
<dbReference type="EMBL" id="WMFL01000045">
    <property type="protein sequence ID" value="NJI01814.1"/>
    <property type="molecule type" value="Genomic_DNA"/>
</dbReference>
<evidence type="ECO:0000256" key="5">
    <source>
        <dbReference type="ARBA" id="ARBA00022861"/>
    </source>
</evidence>
<sequence>MKRLIEKLLILIILASFSMLILSYVVNAKEAHSSDELHKKRDLDSLVLSRVKHSYGLVENAIAESKNTNEKFLQNSLVFKKFFQSHSLYNDLLVDFESESTANNLLNKTVDIYGVKYGNRCYGGEIDKTACIYGGVTLRENNIYTEEKNVPINLWIDNKKEKPTFKVTTKKKKVTIQELDAKVRKHLSDKYNIYETDSFGGEIQKGRVIYETSSESIEYDLYKIDGEFADTYLRIYQDNKIVSSDNLHIDIYLYKK</sequence>
<dbReference type="SUPFAM" id="SSF50203">
    <property type="entry name" value="Bacterial enterotoxins"/>
    <property type="match status" value="1"/>
</dbReference>
<gene>
    <name evidence="9" type="ORF">GLV84_02940</name>
</gene>
<keyword evidence="2" id="KW-0766">Superantigen</keyword>
<dbReference type="Proteomes" id="UP000646308">
    <property type="component" value="Unassembled WGS sequence"/>
</dbReference>
<dbReference type="Pfam" id="PF01123">
    <property type="entry name" value="Stap_Strp_toxin"/>
    <property type="match status" value="1"/>
</dbReference>
<name>A0A2T4MCT6_9STAP</name>
<evidence type="ECO:0000259" key="7">
    <source>
        <dbReference type="Pfam" id="PF01123"/>
    </source>
</evidence>
<dbReference type="SUPFAM" id="SSF54334">
    <property type="entry name" value="Superantigen toxins, C-terminal domain"/>
    <property type="match status" value="1"/>
</dbReference>
<evidence type="ECO:0000313" key="10">
    <source>
        <dbReference type="Proteomes" id="UP000646308"/>
    </source>
</evidence>
<evidence type="ECO:0000256" key="3">
    <source>
        <dbReference type="ARBA" id="ARBA00022656"/>
    </source>
</evidence>
<dbReference type="InterPro" id="IPR006123">
    <property type="entry name" value="Toxin_b-grasp_Staph/Strep"/>
</dbReference>
<reference evidence="9" key="1">
    <citation type="submission" date="2019-11" db="EMBL/GenBank/DDBJ databases">
        <title>Whole genome comparisons of Staphylococcus agnetis isolates from cattle and chickens.</title>
        <authorList>
            <person name="Rhoads D."/>
            <person name="Shwani A."/>
            <person name="Adkins P."/>
            <person name="Calcutt M."/>
            <person name="Middleton J."/>
        </authorList>
    </citation>
    <scope>NUCLEOTIDE SEQUENCE</scope>
    <source>
        <strain evidence="9">1387</strain>
    </source>
</reference>
<dbReference type="InterPro" id="IPR016091">
    <property type="entry name" value="SuperAg_toxin_C"/>
</dbReference>
<evidence type="ECO:0000256" key="4">
    <source>
        <dbReference type="ARBA" id="ARBA00022729"/>
    </source>
</evidence>
<dbReference type="RefSeq" id="WP_107378691.1">
    <property type="nucleotide sequence ID" value="NZ_PZDT01000014.1"/>
</dbReference>
<dbReference type="Pfam" id="PF02876">
    <property type="entry name" value="Stap_Strp_tox_C"/>
    <property type="match status" value="1"/>
</dbReference>
<feature type="domain" description="Staphylococcal/Streptococcal toxin OB-fold" evidence="7">
    <location>
        <begin position="63"/>
        <end position="138"/>
    </location>
</feature>
<dbReference type="GO" id="GO:0090729">
    <property type="term" value="F:toxin activity"/>
    <property type="evidence" value="ECO:0007669"/>
    <property type="project" value="UniProtKB-KW"/>
</dbReference>